<evidence type="ECO:0000256" key="1">
    <source>
        <dbReference type="ARBA" id="ARBA00004141"/>
    </source>
</evidence>
<dbReference type="PANTHER" id="PTHR30238">
    <property type="entry name" value="MEMBRANE BOUND PREDICTED REDOX MODULATOR"/>
    <property type="match status" value="1"/>
</dbReference>
<organism evidence="7 8">
    <name type="scientific">Cyanobium gracile UHCC 0281</name>
    <dbReference type="NCBI Taxonomy" id="3110309"/>
    <lineage>
        <taxon>Bacteria</taxon>
        <taxon>Bacillati</taxon>
        <taxon>Cyanobacteriota</taxon>
        <taxon>Cyanophyceae</taxon>
        <taxon>Synechococcales</taxon>
        <taxon>Prochlorococcaceae</taxon>
        <taxon>Cyanobium</taxon>
    </lineage>
</organism>
<evidence type="ECO:0000256" key="6">
    <source>
        <dbReference type="SAM" id="Phobius"/>
    </source>
</evidence>
<feature type="transmembrane region" description="Helical" evidence="6">
    <location>
        <begin position="204"/>
        <end position="224"/>
    </location>
</feature>
<feature type="transmembrane region" description="Helical" evidence="6">
    <location>
        <begin position="230"/>
        <end position="246"/>
    </location>
</feature>
<keyword evidence="4 6" id="KW-1133">Transmembrane helix</keyword>
<evidence type="ECO:0000256" key="4">
    <source>
        <dbReference type="ARBA" id="ARBA00022989"/>
    </source>
</evidence>
<evidence type="ECO:0000313" key="7">
    <source>
        <dbReference type="EMBL" id="MEA5443749.1"/>
    </source>
</evidence>
<feature type="transmembrane region" description="Helical" evidence="6">
    <location>
        <begin position="22"/>
        <end position="48"/>
    </location>
</feature>
<dbReference type="Proteomes" id="UP001302329">
    <property type="component" value="Unassembled WGS sequence"/>
</dbReference>
<dbReference type="RefSeq" id="WP_323357716.1">
    <property type="nucleotide sequence ID" value="NZ_JAYGHY010000065.1"/>
</dbReference>
<comment type="similarity">
    <text evidence="2">Belongs to the TerC family.</text>
</comment>
<dbReference type="EMBL" id="JAYGHY010000065">
    <property type="protein sequence ID" value="MEA5443749.1"/>
    <property type="molecule type" value="Genomic_DNA"/>
</dbReference>
<feature type="transmembrane region" description="Helical" evidence="6">
    <location>
        <begin position="172"/>
        <end position="192"/>
    </location>
</feature>
<comment type="subcellular location">
    <subcellularLocation>
        <location evidence="1">Membrane</location>
        <topology evidence="1">Multi-pass membrane protein</topology>
    </subcellularLocation>
</comment>
<keyword evidence="8" id="KW-1185">Reference proteome</keyword>
<dbReference type="InterPro" id="IPR022493">
    <property type="entry name" value="CHP03716_TM_YkoY"/>
</dbReference>
<evidence type="ECO:0008006" key="9">
    <source>
        <dbReference type="Google" id="ProtNLM"/>
    </source>
</evidence>
<evidence type="ECO:0000313" key="8">
    <source>
        <dbReference type="Proteomes" id="UP001302329"/>
    </source>
</evidence>
<feature type="transmembrane region" description="Helical" evidence="6">
    <location>
        <begin position="60"/>
        <end position="86"/>
    </location>
</feature>
<dbReference type="InterPro" id="IPR005496">
    <property type="entry name" value="Integral_membrane_TerC"/>
</dbReference>
<evidence type="ECO:0000256" key="3">
    <source>
        <dbReference type="ARBA" id="ARBA00022692"/>
    </source>
</evidence>
<proteinExistence type="inferred from homology"/>
<reference evidence="7 8" key="1">
    <citation type="submission" date="2023-12" db="EMBL/GenBank/DDBJ databases">
        <title>Baltic Sea Cyanobacteria.</title>
        <authorList>
            <person name="Delbaje E."/>
            <person name="Fewer D.P."/>
            <person name="Shishido T.K."/>
        </authorList>
    </citation>
    <scope>NUCLEOTIDE SEQUENCE [LARGE SCALE GENOMIC DNA]</scope>
    <source>
        <strain evidence="7 8">UHCC 0281</strain>
    </source>
</reference>
<keyword evidence="3 6" id="KW-0812">Transmembrane</keyword>
<gene>
    <name evidence="7" type="ORF">VB739_14410</name>
</gene>
<evidence type="ECO:0000256" key="5">
    <source>
        <dbReference type="ARBA" id="ARBA00023136"/>
    </source>
</evidence>
<evidence type="ECO:0000256" key="2">
    <source>
        <dbReference type="ARBA" id="ARBA00007511"/>
    </source>
</evidence>
<dbReference type="NCBIfam" id="TIGR03716">
    <property type="entry name" value="R_switched_YkoY"/>
    <property type="match status" value="1"/>
</dbReference>
<dbReference type="PANTHER" id="PTHR30238:SF4">
    <property type="entry name" value="SLL1022 PROTEIN"/>
    <property type="match status" value="1"/>
</dbReference>
<keyword evidence="5 6" id="KW-0472">Membrane</keyword>
<name>A0ABU5SZ02_9CYAN</name>
<accession>A0ABU5SZ02</accession>
<protein>
    <recommendedName>
        <fullName evidence="9">Integral membrane protein, YkoY family</fullName>
    </recommendedName>
</protein>
<comment type="caution">
    <text evidence="7">The sequence shown here is derived from an EMBL/GenBank/DDBJ whole genome shotgun (WGS) entry which is preliminary data.</text>
</comment>
<sequence length="261" mass="27808">MEVESVESLTPLLQQADQWGEVLLLLPLLVGLEAVLSADNAIALAAISRRLHDPARQRQALNLGLVLALVFRLGLIALASFVLNFWPLQLLASAYLLWLCGRHLLGQDDDKDEIADGVQPSLSAQVPGSHDSGHPHHGASLGSIVATLALTDLAFSLDSVSAAVAVTDRLPLVMAGGVIGIIALRLTAELFLRWLEIFPHLETAGYLAVGLVGLRLLLRLLLPAMEVPEWALLLVVAALFAWGFSLRTAPSPLPEQGSGDA</sequence>
<dbReference type="Pfam" id="PF03741">
    <property type="entry name" value="TerC"/>
    <property type="match status" value="1"/>
</dbReference>